<dbReference type="AlphaFoldDB" id="A0A2K8L3Y4"/>
<evidence type="ECO:0000259" key="2">
    <source>
        <dbReference type="Pfam" id="PF00675"/>
    </source>
</evidence>
<dbReference type="GO" id="GO:0046872">
    <property type="term" value="F:metal ion binding"/>
    <property type="evidence" value="ECO:0007669"/>
    <property type="project" value="InterPro"/>
</dbReference>
<dbReference type="InterPro" id="IPR011249">
    <property type="entry name" value="Metalloenz_LuxS/M16"/>
</dbReference>
<dbReference type="Gene3D" id="3.30.830.10">
    <property type="entry name" value="Metalloenzyme, LuxS/M16 peptidase-like"/>
    <property type="match status" value="2"/>
</dbReference>
<dbReference type="EMBL" id="CP018799">
    <property type="protein sequence ID" value="ATX80541.1"/>
    <property type="molecule type" value="Genomic_DNA"/>
</dbReference>
<sequence length="419" mass="46201">MSLDYYQETDLADGPLVLSHEMPESQSVALGIFIDVGSRDESPNEAGITHALEHMLFKGTKDLDVDRLAEKLDELGGNANAYTSRERTCFHLHVLHEHWREALDILIAMVQEPALPADEWVREREVIFAEMAMVEDTPEEWVTDQHVEGLFPGDVIGKPVLGSHDSLASIGIEDLSGFLMHWYRPPRMLVTAAGNIKHQDLVDAVGEANWRKAGEPLLRKQPPAMATGLQPLKREGGQAQLVVSVAGINASSEQRPVAWLANQVLGGGLSSRLFREVREKRGLAYSIGSHLNALSDVGTWSVTCGSEPERAAECVSLLSSLLNDFSDSITPDEVERARKQLEVQLRMGLDSVEGQMLYLGGRLDEPVLISPLQWLDQIRAVEVSEVSGWAAKYLSAGKLWTVAAPEQALDKICDRIRTC</sequence>
<feature type="domain" description="Peptidase M16 N-terminal" evidence="2">
    <location>
        <begin position="17"/>
        <end position="160"/>
    </location>
</feature>
<evidence type="ECO:0000259" key="3">
    <source>
        <dbReference type="Pfam" id="PF05193"/>
    </source>
</evidence>
<dbReference type="InterPro" id="IPR050361">
    <property type="entry name" value="MPP/UQCRC_Complex"/>
</dbReference>
<feature type="domain" description="Peptidase M16 C-terminal" evidence="3">
    <location>
        <begin position="170"/>
        <end position="341"/>
    </location>
</feature>
<evidence type="ECO:0000313" key="5">
    <source>
        <dbReference type="Proteomes" id="UP000231701"/>
    </source>
</evidence>
<dbReference type="Pfam" id="PF00675">
    <property type="entry name" value="Peptidase_M16"/>
    <property type="match status" value="1"/>
</dbReference>
<proteinExistence type="inferred from homology"/>
<dbReference type="InterPro" id="IPR011765">
    <property type="entry name" value="Pept_M16_N"/>
</dbReference>
<dbReference type="RefSeq" id="WP_100278293.1">
    <property type="nucleotide sequence ID" value="NZ_CP018799.1"/>
</dbReference>
<reference evidence="4 5" key="1">
    <citation type="submission" date="2016-12" db="EMBL/GenBank/DDBJ databases">
        <title>Isolation and genomic insights into novel planktonic Zetaproteobacteria from stratified waters of the Chesapeake Bay.</title>
        <authorList>
            <person name="McAllister S.M."/>
            <person name="Kato S."/>
            <person name="Chan C.S."/>
            <person name="Chiu B.K."/>
            <person name="Field E.K."/>
        </authorList>
    </citation>
    <scope>NUCLEOTIDE SEQUENCE [LARGE SCALE GENOMIC DNA]</scope>
    <source>
        <strain evidence="4 5">CP-5</strain>
    </source>
</reference>
<dbReference type="KEGG" id="maes:Ga0123461_2135"/>
<dbReference type="SUPFAM" id="SSF63411">
    <property type="entry name" value="LuxS/MPP-like metallohydrolase"/>
    <property type="match status" value="2"/>
</dbReference>
<name>A0A2K8L3Y4_MARES</name>
<evidence type="ECO:0000313" key="4">
    <source>
        <dbReference type="EMBL" id="ATX80541.1"/>
    </source>
</evidence>
<dbReference type="InterPro" id="IPR007863">
    <property type="entry name" value="Peptidase_M16_C"/>
</dbReference>
<evidence type="ECO:0000256" key="1">
    <source>
        <dbReference type="ARBA" id="ARBA00007261"/>
    </source>
</evidence>
<dbReference type="Pfam" id="PF05193">
    <property type="entry name" value="Peptidase_M16_C"/>
    <property type="match status" value="1"/>
</dbReference>
<gene>
    <name evidence="4" type="ORF">Ga0123461_2135</name>
</gene>
<accession>A0A2K8L3Y4</accession>
<protein>
    <submittedName>
        <fullName evidence="4">Putative Zn-dependent peptidase</fullName>
    </submittedName>
</protein>
<dbReference type="OrthoDB" id="5288178at2"/>
<dbReference type="PANTHER" id="PTHR11851:SF49">
    <property type="entry name" value="MITOCHONDRIAL-PROCESSING PEPTIDASE SUBUNIT ALPHA"/>
    <property type="match status" value="1"/>
</dbReference>
<dbReference type="PANTHER" id="PTHR11851">
    <property type="entry name" value="METALLOPROTEASE"/>
    <property type="match status" value="1"/>
</dbReference>
<keyword evidence="5" id="KW-1185">Reference proteome</keyword>
<organism evidence="4 5">
    <name type="scientific">Mariprofundus aestuarium</name>
    <dbReference type="NCBI Taxonomy" id="1921086"/>
    <lineage>
        <taxon>Bacteria</taxon>
        <taxon>Pseudomonadati</taxon>
        <taxon>Pseudomonadota</taxon>
        <taxon>Candidatius Mariprofundia</taxon>
        <taxon>Mariprofundales</taxon>
        <taxon>Mariprofundaceae</taxon>
        <taxon>Mariprofundus</taxon>
    </lineage>
</organism>
<comment type="similarity">
    <text evidence="1">Belongs to the peptidase M16 family.</text>
</comment>
<dbReference type="Proteomes" id="UP000231701">
    <property type="component" value="Chromosome"/>
</dbReference>